<dbReference type="Proteomes" id="UP000075683">
    <property type="component" value="Unassembled WGS sequence"/>
</dbReference>
<protein>
    <submittedName>
        <fullName evidence="4">Inosine-uridine preferring nucleoside hydrolase</fullName>
        <ecNumber evidence="4">3.2.2.1</ecNumber>
    </submittedName>
</protein>
<dbReference type="PANTHER" id="PTHR12304">
    <property type="entry name" value="INOSINE-URIDINE PREFERRING NUCLEOSIDE HYDROLASE"/>
    <property type="match status" value="1"/>
</dbReference>
<reference evidence="4 5" key="1">
    <citation type="submission" date="2016-01" db="EMBL/GenBank/DDBJ databases">
        <title>Draft Genome Sequences of Seven Thermophilic Sporeformers Isolated from Foods.</title>
        <authorList>
            <person name="Berendsen E.M."/>
            <person name="Wells-Bennik M.H."/>
            <person name="Krawcyk A.O."/>
            <person name="De Jong A."/>
            <person name="Holsappel S."/>
            <person name="Eijlander R.T."/>
            <person name="Kuipers O.P."/>
        </authorList>
    </citation>
    <scope>NUCLEOTIDE SEQUENCE [LARGE SCALE GENOMIC DNA]</scope>
    <source>
        <strain evidence="4 5">B4135</strain>
    </source>
</reference>
<evidence type="ECO:0000256" key="1">
    <source>
        <dbReference type="ARBA" id="ARBA00022801"/>
    </source>
</evidence>
<dbReference type="GO" id="GO:0008477">
    <property type="term" value="F:purine nucleosidase activity"/>
    <property type="evidence" value="ECO:0007669"/>
    <property type="project" value="UniProtKB-EC"/>
</dbReference>
<dbReference type="OrthoDB" id="9797882at2"/>
<sequence>MYLTPFPLFPSQTKRKKPFLHNKDWQVRNLARKKKVIVDVDTGIDDALSILYLLKQDVELLGITAVFGNVSAERAAENTLKILGLAGAPQDIPVFQGAEQPLFRPWQGPSARFHGKNGLGNVELPESARSVQPGHAADFIVQKAEEYPEELTLLFLGPLTNLALALAKDPRLPEKVKEVVIMGGAIRVPGNATPVSEANIAGDPEAAHMVFSAGFPLTMVGLDVTMKAIFTERHLKLLEEKYRKDAGGQKIVRVVKELLEFRFGAYAGYWEERGCPLHDPLAVAVALDPSLAEKVPMQVQIETKGTLSLGATVADLRIGRAVEPNVLVCVKADYERFFNRFIDALAK</sequence>
<organism evidence="4 5">
    <name type="scientific">Caldibacillus debilis</name>
    <dbReference type="NCBI Taxonomy" id="301148"/>
    <lineage>
        <taxon>Bacteria</taxon>
        <taxon>Bacillati</taxon>
        <taxon>Bacillota</taxon>
        <taxon>Bacilli</taxon>
        <taxon>Bacillales</taxon>
        <taxon>Bacillaceae</taxon>
        <taxon>Caldibacillus</taxon>
    </lineage>
</organism>
<dbReference type="InterPro" id="IPR023186">
    <property type="entry name" value="IUNH"/>
</dbReference>
<name>A0A150LZF9_9BACI</name>
<dbReference type="SUPFAM" id="SSF53590">
    <property type="entry name" value="Nucleoside hydrolase"/>
    <property type="match status" value="1"/>
</dbReference>
<dbReference type="EC" id="3.2.2.1" evidence="4"/>
<dbReference type="InterPro" id="IPR001910">
    <property type="entry name" value="Inosine/uridine_hydrolase_dom"/>
</dbReference>
<proteinExistence type="predicted"/>
<evidence type="ECO:0000256" key="2">
    <source>
        <dbReference type="ARBA" id="ARBA00023295"/>
    </source>
</evidence>
<gene>
    <name evidence="4" type="ORF">B4135_2523</name>
</gene>
<keyword evidence="1 4" id="KW-0378">Hydrolase</keyword>
<keyword evidence="2 4" id="KW-0326">Glycosidase</keyword>
<accession>A0A150LZF9</accession>
<feature type="domain" description="Inosine/uridine-preferring nucleoside hydrolase" evidence="3">
    <location>
        <begin position="36"/>
        <end position="339"/>
    </location>
</feature>
<comment type="caution">
    <text evidence="4">The sequence shown here is derived from an EMBL/GenBank/DDBJ whole genome shotgun (WGS) entry which is preliminary data.</text>
</comment>
<dbReference type="CDD" id="cd02650">
    <property type="entry name" value="nuc_hydro_CaPnhB"/>
    <property type="match status" value="1"/>
</dbReference>
<dbReference type="STRING" id="301148.B4135_2523"/>
<evidence type="ECO:0000313" key="5">
    <source>
        <dbReference type="Proteomes" id="UP000075683"/>
    </source>
</evidence>
<dbReference type="PANTHER" id="PTHR12304:SF4">
    <property type="entry name" value="URIDINE NUCLEOSIDASE"/>
    <property type="match status" value="1"/>
</dbReference>
<dbReference type="Gene3D" id="3.90.245.10">
    <property type="entry name" value="Ribonucleoside hydrolase-like"/>
    <property type="match status" value="1"/>
</dbReference>
<dbReference type="EMBL" id="LQYT01000056">
    <property type="protein sequence ID" value="KYD17501.1"/>
    <property type="molecule type" value="Genomic_DNA"/>
</dbReference>
<dbReference type="Pfam" id="PF01156">
    <property type="entry name" value="IU_nuc_hydro"/>
    <property type="match status" value="1"/>
</dbReference>
<evidence type="ECO:0000259" key="3">
    <source>
        <dbReference type="Pfam" id="PF01156"/>
    </source>
</evidence>
<dbReference type="GO" id="GO:0006152">
    <property type="term" value="P:purine nucleoside catabolic process"/>
    <property type="evidence" value="ECO:0007669"/>
    <property type="project" value="TreeGrafter"/>
</dbReference>
<dbReference type="PATRIC" id="fig|301148.3.peg.4063"/>
<evidence type="ECO:0000313" key="4">
    <source>
        <dbReference type="EMBL" id="KYD17501.1"/>
    </source>
</evidence>
<dbReference type="AlphaFoldDB" id="A0A150LZF9"/>
<dbReference type="InterPro" id="IPR036452">
    <property type="entry name" value="Ribo_hydro-like"/>
</dbReference>
<dbReference type="GO" id="GO:0005829">
    <property type="term" value="C:cytosol"/>
    <property type="evidence" value="ECO:0007669"/>
    <property type="project" value="TreeGrafter"/>
</dbReference>